<keyword evidence="3" id="KW-0378">Hydrolase</keyword>
<reference evidence="3 4" key="1">
    <citation type="submission" date="2020-04" db="EMBL/GenBank/DDBJ databases">
        <authorList>
            <person name="Basu S."/>
            <person name="Maruthanayagam V."/>
            <person name="Chakraborty S."/>
            <person name="Pramanik A."/>
            <person name="Mukherjee J."/>
            <person name="Brink B."/>
        </authorList>
    </citation>
    <scope>NUCLEOTIDE SEQUENCE [LARGE SCALE GENOMIC DNA]</scope>
    <source>
        <strain evidence="3 4">AP17</strain>
    </source>
</reference>
<dbReference type="AlphaFoldDB" id="A0A6H1U025"/>
<keyword evidence="1" id="KW-0812">Transmembrane</keyword>
<keyword evidence="1" id="KW-1133">Transmembrane helix</keyword>
<feature type="transmembrane region" description="Helical" evidence="1">
    <location>
        <begin position="245"/>
        <end position="265"/>
    </location>
</feature>
<feature type="transmembrane region" description="Helical" evidence="1">
    <location>
        <begin position="12"/>
        <end position="36"/>
    </location>
</feature>
<feature type="transmembrane region" description="Helical" evidence="1">
    <location>
        <begin position="42"/>
        <end position="62"/>
    </location>
</feature>
<dbReference type="PANTHER" id="PTHR43592:SF20">
    <property type="entry name" value="ALPHA_BETA-HYDROLASES SUPERFAMILY PROTEIN"/>
    <property type="match status" value="1"/>
</dbReference>
<keyword evidence="3" id="KW-0482">Metalloprotease</keyword>
<evidence type="ECO:0000256" key="1">
    <source>
        <dbReference type="SAM" id="Phobius"/>
    </source>
</evidence>
<dbReference type="GO" id="GO:0006508">
    <property type="term" value="P:proteolysis"/>
    <property type="evidence" value="ECO:0007669"/>
    <property type="project" value="UniProtKB-KW"/>
</dbReference>
<gene>
    <name evidence="3" type="ORF">HCG48_17910</name>
</gene>
<keyword evidence="4" id="KW-1185">Reference proteome</keyword>
<dbReference type="EMBL" id="CP051167">
    <property type="protein sequence ID" value="QIZ72218.1"/>
    <property type="molecule type" value="Genomic_DNA"/>
</dbReference>
<sequence>MQWTSLAKYPIAARLALFVLTLLLLWIPFAVPIYRFVGDPNWQSILSMSALYAEFIVLARFWGRRVYGISRVLHRYGLQFSPRFGRDWGSGLLAGLVSLSLLLLLEGVVGWLAWNPPPGNLIQTVVEGLLVASAVGFAEELLFRGWLLDELERDYRANTALWANATIFAMLHFIKPWEAIVENLPAFPGLVLLGATLVWAKHSSGGLLGLPMGFHGGLVWGYYIVNTGQLLNYSGRVPGWVTGLGNNPLAGVMGMLFLGAIALWMRRRALVQR</sequence>
<dbReference type="GO" id="GO:0080120">
    <property type="term" value="P:CAAX-box protein maturation"/>
    <property type="evidence" value="ECO:0007669"/>
    <property type="project" value="UniProtKB-ARBA"/>
</dbReference>
<keyword evidence="3" id="KW-0645">Protease</keyword>
<dbReference type="Pfam" id="PF02517">
    <property type="entry name" value="Rce1-like"/>
    <property type="match status" value="1"/>
</dbReference>
<dbReference type="RefSeq" id="WP_168570368.1">
    <property type="nucleotide sequence ID" value="NZ_CP051167.1"/>
</dbReference>
<dbReference type="GO" id="GO:0008237">
    <property type="term" value="F:metallopeptidase activity"/>
    <property type="evidence" value="ECO:0007669"/>
    <property type="project" value="UniProtKB-KW"/>
</dbReference>
<evidence type="ECO:0000313" key="4">
    <source>
        <dbReference type="Proteomes" id="UP000500857"/>
    </source>
</evidence>
<feature type="domain" description="CAAX prenyl protease 2/Lysostaphin resistance protein A-like" evidence="2">
    <location>
        <begin position="124"/>
        <end position="217"/>
    </location>
</feature>
<feature type="transmembrane region" description="Helical" evidence="1">
    <location>
        <begin position="92"/>
        <end position="114"/>
    </location>
</feature>
<dbReference type="KEGG" id="oxy:HCG48_17910"/>
<feature type="transmembrane region" description="Helical" evidence="1">
    <location>
        <begin position="180"/>
        <end position="200"/>
    </location>
</feature>
<evidence type="ECO:0000313" key="3">
    <source>
        <dbReference type="EMBL" id="QIZ72218.1"/>
    </source>
</evidence>
<dbReference type="PANTHER" id="PTHR43592">
    <property type="entry name" value="CAAX AMINO TERMINAL PROTEASE"/>
    <property type="match status" value="1"/>
</dbReference>
<organism evidence="3 4">
    <name type="scientific">Oxynema aestuarii AP17</name>
    <dbReference type="NCBI Taxonomy" id="2064643"/>
    <lineage>
        <taxon>Bacteria</taxon>
        <taxon>Bacillati</taxon>
        <taxon>Cyanobacteriota</taxon>
        <taxon>Cyanophyceae</taxon>
        <taxon>Oscillatoriophycideae</taxon>
        <taxon>Oscillatoriales</taxon>
        <taxon>Oscillatoriaceae</taxon>
        <taxon>Oxynema</taxon>
        <taxon>Oxynema aestuarii</taxon>
    </lineage>
</organism>
<accession>A0A6H1U025</accession>
<protein>
    <submittedName>
        <fullName evidence="3">CPBP family intramembrane metalloprotease</fullName>
    </submittedName>
</protein>
<proteinExistence type="predicted"/>
<keyword evidence="1" id="KW-0472">Membrane</keyword>
<feature type="transmembrane region" description="Helical" evidence="1">
    <location>
        <begin position="207"/>
        <end position="225"/>
    </location>
</feature>
<name>A0A6H1U025_9CYAN</name>
<dbReference type="GO" id="GO:0004175">
    <property type="term" value="F:endopeptidase activity"/>
    <property type="evidence" value="ECO:0007669"/>
    <property type="project" value="UniProtKB-ARBA"/>
</dbReference>
<evidence type="ECO:0000259" key="2">
    <source>
        <dbReference type="Pfam" id="PF02517"/>
    </source>
</evidence>
<dbReference type="InterPro" id="IPR003675">
    <property type="entry name" value="Rce1/LyrA-like_dom"/>
</dbReference>
<dbReference type="Proteomes" id="UP000500857">
    <property type="component" value="Chromosome"/>
</dbReference>